<dbReference type="InterPro" id="IPR029787">
    <property type="entry name" value="Nucleotide_cyclase"/>
</dbReference>
<evidence type="ECO:0000259" key="2">
    <source>
        <dbReference type="PROSITE" id="PS50887"/>
    </source>
</evidence>
<proteinExistence type="predicted"/>
<evidence type="ECO:0000313" key="4">
    <source>
        <dbReference type="Proteomes" id="UP000252585"/>
    </source>
</evidence>
<keyword evidence="4" id="KW-1185">Reference proteome</keyword>
<dbReference type="OrthoDB" id="9759607at2"/>
<keyword evidence="1" id="KW-0472">Membrane</keyword>
<dbReference type="InterPro" id="IPR000160">
    <property type="entry name" value="GGDEF_dom"/>
</dbReference>
<dbReference type="RefSeq" id="WP_114354047.1">
    <property type="nucleotide sequence ID" value="NZ_QPJJ01000015.1"/>
</dbReference>
<feature type="transmembrane region" description="Helical" evidence="1">
    <location>
        <begin position="75"/>
        <end position="96"/>
    </location>
</feature>
<evidence type="ECO:0000256" key="1">
    <source>
        <dbReference type="SAM" id="Phobius"/>
    </source>
</evidence>
<dbReference type="PANTHER" id="PTHR45138:SF9">
    <property type="entry name" value="DIGUANYLATE CYCLASE DGCM-RELATED"/>
    <property type="match status" value="1"/>
</dbReference>
<feature type="transmembrane region" description="Helical" evidence="1">
    <location>
        <begin position="36"/>
        <end position="55"/>
    </location>
</feature>
<feature type="domain" description="GGDEF" evidence="2">
    <location>
        <begin position="247"/>
        <end position="369"/>
    </location>
</feature>
<dbReference type="InterPro" id="IPR043128">
    <property type="entry name" value="Rev_trsase/Diguanyl_cyclase"/>
</dbReference>
<sequence>MDYLVQFQINVFAMMILIVLYIIIKKKSKVKSFGKRLLKIVMIATAIAIIVEPLTWIFDGMQFFGSFFLEYSTNFVLFLIGPVLGGLMLSYVDYHIFKDPKRIYKKGFYQYLSIFTFFLLIFNLFYPIYFEVHPVRNSFSSGDFKELHYLVLASLYIYMIFFVIKNKNRLQLYVLTIFLVFFMLPIIGMIIQLFNSKLHFSWTSIVLGILVTYIFLESTSTEEDFLTKLYNRQSYDLYLQHLLESETPFGIILIDLNDFKIINDTYGHHQGDQMLIAFAKTLKKVFPKKALVSRLGGDEFIVVIESKETNVDHYIEEINHILEKNEDELIRKMTFSYGYQPYTQRMTVDELYTTVDKKMYQYKKSARTV</sequence>
<dbReference type="SMART" id="SM00267">
    <property type="entry name" value="GGDEF"/>
    <property type="match status" value="1"/>
</dbReference>
<evidence type="ECO:0000313" key="3">
    <source>
        <dbReference type="EMBL" id="RCW63912.1"/>
    </source>
</evidence>
<organism evidence="3 4">
    <name type="scientific">Saliterribacillus persicus</name>
    <dbReference type="NCBI Taxonomy" id="930114"/>
    <lineage>
        <taxon>Bacteria</taxon>
        <taxon>Bacillati</taxon>
        <taxon>Bacillota</taxon>
        <taxon>Bacilli</taxon>
        <taxon>Bacillales</taxon>
        <taxon>Bacillaceae</taxon>
        <taxon>Saliterribacillus</taxon>
    </lineage>
</organism>
<dbReference type="GO" id="GO:0052621">
    <property type="term" value="F:diguanylate cyclase activity"/>
    <property type="evidence" value="ECO:0007669"/>
    <property type="project" value="TreeGrafter"/>
</dbReference>
<feature type="transmembrane region" description="Helical" evidence="1">
    <location>
        <begin position="6"/>
        <end position="24"/>
    </location>
</feature>
<feature type="transmembrane region" description="Helical" evidence="1">
    <location>
        <begin position="149"/>
        <end position="165"/>
    </location>
</feature>
<reference evidence="3 4" key="1">
    <citation type="submission" date="2018-07" db="EMBL/GenBank/DDBJ databases">
        <title>Genomic Encyclopedia of Type Strains, Phase IV (KMG-IV): sequencing the most valuable type-strain genomes for metagenomic binning, comparative biology and taxonomic classification.</title>
        <authorList>
            <person name="Goeker M."/>
        </authorList>
    </citation>
    <scope>NUCLEOTIDE SEQUENCE [LARGE SCALE GENOMIC DNA]</scope>
    <source>
        <strain evidence="3 4">DSM 27696</strain>
    </source>
</reference>
<feature type="transmembrane region" description="Helical" evidence="1">
    <location>
        <begin position="172"/>
        <end position="194"/>
    </location>
</feature>
<dbReference type="NCBIfam" id="TIGR00254">
    <property type="entry name" value="GGDEF"/>
    <property type="match status" value="1"/>
</dbReference>
<dbReference type="AlphaFoldDB" id="A0A368X7D4"/>
<dbReference type="PROSITE" id="PS50887">
    <property type="entry name" value="GGDEF"/>
    <property type="match status" value="1"/>
</dbReference>
<dbReference type="Pfam" id="PF00990">
    <property type="entry name" value="GGDEF"/>
    <property type="match status" value="1"/>
</dbReference>
<accession>A0A368X7D4</accession>
<protein>
    <submittedName>
        <fullName evidence="3">Diguanylate cyclase (GGDEF)-like protein</fullName>
    </submittedName>
</protein>
<keyword evidence="1" id="KW-0812">Transmembrane</keyword>
<dbReference type="SUPFAM" id="SSF55073">
    <property type="entry name" value="Nucleotide cyclase"/>
    <property type="match status" value="1"/>
</dbReference>
<gene>
    <name evidence="3" type="ORF">DFR57_11537</name>
</gene>
<dbReference type="PANTHER" id="PTHR45138">
    <property type="entry name" value="REGULATORY COMPONENTS OF SENSORY TRANSDUCTION SYSTEM"/>
    <property type="match status" value="1"/>
</dbReference>
<name>A0A368X7D4_9BACI</name>
<keyword evidence="1" id="KW-1133">Transmembrane helix</keyword>
<dbReference type="Proteomes" id="UP000252585">
    <property type="component" value="Unassembled WGS sequence"/>
</dbReference>
<feature type="transmembrane region" description="Helical" evidence="1">
    <location>
        <begin position="200"/>
        <end position="216"/>
    </location>
</feature>
<dbReference type="InterPro" id="IPR050469">
    <property type="entry name" value="Diguanylate_Cyclase"/>
</dbReference>
<comment type="caution">
    <text evidence="3">The sequence shown here is derived from an EMBL/GenBank/DDBJ whole genome shotgun (WGS) entry which is preliminary data.</text>
</comment>
<feature type="transmembrane region" description="Helical" evidence="1">
    <location>
        <begin position="108"/>
        <end position="129"/>
    </location>
</feature>
<dbReference type="Gene3D" id="3.30.70.270">
    <property type="match status" value="1"/>
</dbReference>
<dbReference type="CDD" id="cd01949">
    <property type="entry name" value="GGDEF"/>
    <property type="match status" value="1"/>
</dbReference>
<dbReference type="EMBL" id="QPJJ01000015">
    <property type="protein sequence ID" value="RCW63912.1"/>
    <property type="molecule type" value="Genomic_DNA"/>
</dbReference>